<evidence type="ECO:0000259" key="1">
    <source>
        <dbReference type="PROSITE" id="PS50930"/>
    </source>
</evidence>
<organism evidence="2 3">
    <name type="scientific">Faecalibacillus faecis</name>
    <dbReference type="NCBI Taxonomy" id="1982628"/>
    <lineage>
        <taxon>Bacteria</taxon>
        <taxon>Bacillati</taxon>
        <taxon>Bacillota</taxon>
        <taxon>Erysipelotrichia</taxon>
        <taxon>Erysipelotrichales</taxon>
        <taxon>Coprobacillaceae</taxon>
        <taxon>Faecalibacillus</taxon>
    </lineage>
</organism>
<sequence>MEESILKLQLLEKKDLAEPEIDIRYSSMTQPLNRIVQYIRQQEYLIQGIFEKKLYQIPLNEVLYFETVDKKTFMYTQQKIFECKKTLSAIEQDLIRSNVVRISKTALLNISCLVCVKPYPNHRLLAELNNEENLIVSRKYIPILRDKIRSGYYE</sequence>
<dbReference type="InterPro" id="IPR007492">
    <property type="entry name" value="LytTR_DNA-bd_dom"/>
</dbReference>
<protein>
    <submittedName>
        <fullName evidence="2">LytTR family transcriptional regulator</fullName>
    </submittedName>
</protein>
<dbReference type="Proteomes" id="UP000241201">
    <property type="component" value="Unassembled WGS sequence"/>
</dbReference>
<dbReference type="PANTHER" id="PTHR37299:SF1">
    <property type="entry name" value="STAGE 0 SPORULATION PROTEIN A HOMOLOG"/>
    <property type="match status" value="1"/>
</dbReference>
<dbReference type="Pfam" id="PF04397">
    <property type="entry name" value="LytTR"/>
    <property type="match status" value="1"/>
</dbReference>
<gene>
    <name evidence="2" type="ORF">C7U55_04190</name>
</gene>
<reference evidence="3" key="1">
    <citation type="submission" date="2018-03" db="EMBL/GenBank/DDBJ databases">
        <title>Lachnoclostridium SNUG30370 gen.nov., sp.nov., isolated from human faeces.</title>
        <authorList>
            <person name="Seo B."/>
            <person name="Jeon K."/>
            <person name="Ko G."/>
        </authorList>
    </citation>
    <scope>NUCLEOTIDE SEQUENCE [LARGE SCALE GENOMIC DNA]</scope>
    <source>
        <strain evidence="3">SNUG30370</strain>
    </source>
</reference>
<dbReference type="GO" id="GO:0003677">
    <property type="term" value="F:DNA binding"/>
    <property type="evidence" value="ECO:0007669"/>
    <property type="project" value="InterPro"/>
</dbReference>
<dbReference type="SMART" id="SM00850">
    <property type="entry name" value="LytTR"/>
    <property type="match status" value="1"/>
</dbReference>
<dbReference type="Gene3D" id="2.40.50.1020">
    <property type="entry name" value="LytTr DNA-binding domain"/>
    <property type="match status" value="1"/>
</dbReference>
<evidence type="ECO:0000313" key="2">
    <source>
        <dbReference type="EMBL" id="PST41347.1"/>
    </source>
</evidence>
<evidence type="ECO:0000313" key="3">
    <source>
        <dbReference type="Proteomes" id="UP000241201"/>
    </source>
</evidence>
<keyword evidence="3" id="KW-1185">Reference proteome</keyword>
<dbReference type="PANTHER" id="PTHR37299">
    <property type="entry name" value="TRANSCRIPTIONAL REGULATOR-RELATED"/>
    <property type="match status" value="1"/>
</dbReference>
<comment type="caution">
    <text evidence="2">The sequence shown here is derived from an EMBL/GenBank/DDBJ whole genome shotgun (WGS) entry which is preliminary data.</text>
</comment>
<accession>A0A2T3G1F1</accession>
<dbReference type="InterPro" id="IPR046947">
    <property type="entry name" value="LytR-like"/>
</dbReference>
<dbReference type="EMBL" id="PYLP01000003">
    <property type="protein sequence ID" value="PST41347.1"/>
    <property type="molecule type" value="Genomic_DNA"/>
</dbReference>
<dbReference type="AlphaFoldDB" id="A0A2T3G1F1"/>
<feature type="domain" description="HTH LytTR-type" evidence="1">
    <location>
        <begin position="46"/>
        <end position="150"/>
    </location>
</feature>
<dbReference type="PROSITE" id="PS50930">
    <property type="entry name" value="HTH_LYTTR"/>
    <property type="match status" value="1"/>
</dbReference>
<proteinExistence type="predicted"/>
<dbReference type="GO" id="GO:0000156">
    <property type="term" value="F:phosphorelay response regulator activity"/>
    <property type="evidence" value="ECO:0007669"/>
    <property type="project" value="InterPro"/>
</dbReference>
<name>A0A2T3G1F1_9FIRM</name>